<keyword evidence="3" id="KW-1185">Reference proteome</keyword>
<dbReference type="GO" id="GO:0007229">
    <property type="term" value="P:integrin-mediated signaling pathway"/>
    <property type="evidence" value="ECO:0007669"/>
    <property type="project" value="InterPro"/>
</dbReference>
<evidence type="ECO:0000313" key="3">
    <source>
        <dbReference type="Proteomes" id="UP000678499"/>
    </source>
</evidence>
<gene>
    <name evidence="2" type="ORF">NMOB1V02_LOCUS4925</name>
</gene>
<dbReference type="SUPFAM" id="SSF50729">
    <property type="entry name" value="PH domain-like"/>
    <property type="match status" value="2"/>
</dbReference>
<dbReference type="PANTHER" id="PTHR16160:SF13">
    <property type="entry name" value="FERMITIN 2-RELATED"/>
    <property type="match status" value="1"/>
</dbReference>
<dbReference type="GO" id="GO:0048731">
    <property type="term" value="P:system development"/>
    <property type="evidence" value="ECO:0007669"/>
    <property type="project" value="UniProtKB-ARBA"/>
</dbReference>
<evidence type="ECO:0000313" key="2">
    <source>
        <dbReference type="EMBL" id="CAD7277188.1"/>
    </source>
</evidence>
<dbReference type="Gene3D" id="3.10.20.90">
    <property type="entry name" value="Phosphatidylinositol 3-kinase Catalytic Subunit, Chain A, domain 1"/>
    <property type="match status" value="2"/>
</dbReference>
<dbReference type="InterPro" id="IPR019749">
    <property type="entry name" value="Band_41_domain"/>
</dbReference>
<dbReference type="InterPro" id="IPR035963">
    <property type="entry name" value="FERM_2"/>
</dbReference>
<protein>
    <recommendedName>
        <fullName evidence="1">PH domain-containing protein</fullName>
    </recommendedName>
</protein>
<name>A0A7R9BNE4_9CRUS</name>
<dbReference type="SMART" id="SM00233">
    <property type="entry name" value="PH"/>
    <property type="match status" value="1"/>
</dbReference>
<dbReference type="CDD" id="cd17095">
    <property type="entry name" value="FERM_F0_kindlins"/>
    <property type="match status" value="1"/>
</dbReference>
<dbReference type="CDD" id="cd17096">
    <property type="entry name" value="FERM_F1_kindlins"/>
    <property type="match status" value="1"/>
</dbReference>
<dbReference type="GO" id="GO:0005178">
    <property type="term" value="F:integrin binding"/>
    <property type="evidence" value="ECO:0007669"/>
    <property type="project" value="TreeGrafter"/>
</dbReference>
<dbReference type="CDD" id="cd14473">
    <property type="entry name" value="FERM_B-lobe"/>
    <property type="match status" value="2"/>
</dbReference>
<dbReference type="Gene3D" id="2.30.29.30">
    <property type="entry name" value="Pleckstrin-homology domain (PH domain)/Phosphotyrosine-binding domain (PTB)"/>
    <property type="match status" value="2"/>
</dbReference>
<dbReference type="PROSITE" id="PS50003">
    <property type="entry name" value="PH_DOMAIN"/>
    <property type="match status" value="1"/>
</dbReference>
<dbReference type="InterPro" id="IPR037843">
    <property type="entry name" value="Kindlin/fermitin"/>
</dbReference>
<proteinExistence type="predicted"/>
<evidence type="ECO:0000259" key="1">
    <source>
        <dbReference type="PROSITE" id="PS50003"/>
    </source>
</evidence>
<sequence length="710" mass="81161">MANIISPAFSGGDGSWHLKVKVTNLDLDKELRVRGDLHIGGVMLRLVEELGMKRDWSDYALWWPEKNKWLLRTKWTLDQYGAHADSKLEFTPMHKQLRIQLPDLRYVDLMVDVSVKVFRSVAILCKDLGIRHPEELSFLKPLEPEDLRYNFSDDPRRKKLAQEIASNGKTPVVSPDTNAYVREKALLNHSQNGHDRNYERSYSPFGTMNANGTLHNSRFDSSLNHIGGMSNTGWSCPLATTPASLTSDARRNLLRPKSLVEKARINVSWLDSSLSLKEQGIQEYETVWLRCKFYNFYDLNPKYDPVRINQVYEQAKAELFAELVDCTEEEMLMFAALQHQATIKSRDPAAFETDEVDGQTRYDEDEIDQALSELQATLEGSTLTSTPLANSGKDITSVPELGDFLRFAKPKTFGFKSFKKYWATCHDQQIYLYKNREDAGRDPVYHLPLKGCEVAPDVNLSSGKYGIKVEVPSEEGMTEVHFRCDNEEQYAKWMAAIRLASRGKTLADSSYAAEKKSILAFLSMQHPAPAPTTNSSGMNSVVELNPEEYVPQRFLRRAKTGKLVQRILEAHANVKDLSLCEAKMNYIRAWQSLPDHGVTLFVVRFRGPHEKNKDELLGVAPNRLMRMDLNSGHHIKTWRLNTMKSWRVNWETQELHIEFDNETVILFCSSAACKVVHEFIGGYIFLSMRSKDVSQNLNEEMFHKLTCGWV</sequence>
<dbReference type="Pfam" id="PF18124">
    <property type="entry name" value="Kindlin_2_N"/>
    <property type="match status" value="1"/>
</dbReference>
<organism evidence="2">
    <name type="scientific">Notodromas monacha</name>
    <dbReference type="NCBI Taxonomy" id="399045"/>
    <lineage>
        <taxon>Eukaryota</taxon>
        <taxon>Metazoa</taxon>
        <taxon>Ecdysozoa</taxon>
        <taxon>Arthropoda</taxon>
        <taxon>Crustacea</taxon>
        <taxon>Oligostraca</taxon>
        <taxon>Ostracoda</taxon>
        <taxon>Podocopa</taxon>
        <taxon>Podocopida</taxon>
        <taxon>Cypridocopina</taxon>
        <taxon>Cypridoidea</taxon>
        <taxon>Cyprididae</taxon>
        <taxon>Notodromas</taxon>
    </lineage>
</organism>
<dbReference type="Proteomes" id="UP000678499">
    <property type="component" value="Unassembled WGS sequence"/>
</dbReference>
<dbReference type="SMART" id="SM00295">
    <property type="entry name" value="B41"/>
    <property type="match status" value="1"/>
</dbReference>
<dbReference type="InterPro" id="IPR011993">
    <property type="entry name" value="PH-like_dom_sf"/>
</dbReference>
<dbReference type="AlphaFoldDB" id="A0A7R9BNE4"/>
<dbReference type="PANTHER" id="PTHR16160">
    <property type="entry name" value="FERMITIN 2-RELATED"/>
    <property type="match status" value="1"/>
</dbReference>
<dbReference type="InterPro" id="IPR019748">
    <property type="entry name" value="FERM_central"/>
</dbReference>
<feature type="domain" description="PH" evidence="1">
    <location>
        <begin position="397"/>
        <end position="502"/>
    </location>
</feature>
<dbReference type="InterPro" id="IPR001849">
    <property type="entry name" value="PH_domain"/>
</dbReference>
<dbReference type="OrthoDB" id="10057618at2759"/>
<dbReference type="EMBL" id="CAJPEX010000820">
    <property type="protein sequence ID" value="CAG0917340.1"/>
    <property type="molecule type" value="Genomic_DNA"/>
</dbReference>
<dbReference type="GO" id="GO:0007160">
    <property type="term" value="P:cell-matrix adhesion"/>
    <property type="evidence" value="ECO:0007669"/>
    <property type="project" value="TreeGrafter"/>
</dbReference>
<dbReference type="SUPFAM" id="SSF47031">
    <property type="entry name" value="Second domain of FERM"/>
    <property type="match status" value="1"/>
</dbReference>
<dbReference type="GO" id="GO:0030055">
    <property type="term" value="C:cell-substrate junction"/>
    <property type="evidence" value="ECO:0007669"/>
    <property type="project" value="TreeGrafter"/>
</dbReference>
<accession>A0A7R9BNE4</accession>
<reference evidence="2" key="1">
    <citation type="submission" date="2020-11" db="EMBL/GenBank/DDBJ databases">
        <authorList>
            <person name="Tran Van P."/>
        </authorList>
    </citation>
    <scope>NUCLEOTIDE SEQUENCE</scope>
</reference>
<dbReference type="EMBL" id="OA882857">
    <property type="protein sequence ID" value="CAD7277188.1"/>
    <property type="molecule type" value="Genomic_DNA"/>
</dbReference>
<dbReference type="InterPro" id="IPR040790">
    <property type="entry name" value="Kindlin_2_N"/>
</dbReference>
<dbReference type="Pfam" id="PF00373">
    <property type="entry name" value="FERM_M"/>
    <property type="match status" value="2"/>
</dbReference>